<keyword evidence="1" id="KW-0472">Membrane</keyword>
<evidence type="ECO:0000313" key="2">
    <source>
        <dbReference type="EMBL" id="SQA76139.1"/>
    </source>
</evidence>
<dbReference type="EMBL" id="UAVP01000009">
    <property type="protein sequence ID" value="SQA76139.1"/>
    <property type="molecule type" value="Genomic_DNA"/>
</dbReference>
<proteinExistence type="predicted"/>
<comment type="caution">
    <text evidence="2">The sequence shown here is derived from an EMBL/GenBank/DDBJ whole genome shotgun (WGS) entry which is preliminary data.</text>
</comment>
<evidence type="ECO:0000313" key="3">
    <source>
        <dbReference type="Proteomes" id="UP000249902"/>
    </source>
</evidence>
<accession>A0AAX2IFY5</accession>
<feature type="transmembrane region" description="Helical" evidence="1">
    <location>
        <begin position="90"/>
        <end position="110"/>
    </location>
</feature>
<protein>
    <submittedName>
        <fullName evidence="2">Uncharacterized protein</fullName>
    </submittedName>
</protein>
<name>A0AAX2IFY5_CAPSP</name>
<reference evidence="2 3" key="1">
    <citation type="submission" date="2018-06" db="EMBL/GenBank/DDBJ databases">
        <authorList>
            <consortium name="Pathogen Informatics"/>
            <person name="Doyle S."/>
        </authorList>
    </citation>
    <scope>NUCLEOTIDE SEQUENCE [LARGE SCALE GENOMIC DNA]</scope>
    <source>
        <strain evidence="2 3">NCTC11653</strain>
    </source>
</reference>
<dbReference type="Proteomes" id="UP000249902">
    <property type="component" value="Unassembled WGS sequence"/>
</dbReference>
<gene>
    <name evidence="2" type="ORF">NCTC11653_02061</name>
</gene>
<feature type="transmembrane region" description="Helical" evidence="1">
    <location>
        <begin position="12"/>
        <end position="32"/>
    </location>
</feature>
<feature type="transmembrane region" description="Helical" evidence="1">
    <location>
        <begin position="52"/>
        <end position="78"/>
    </location>
</feature>
<sequence>MFLRKYSHNIYKVQVVLFLVFIFLATVYYNYPQAHRFFNRIWYENSCFCFDYLFSAIMTILFACFFWIILVYPLVYLFSLFFMKMGWKRLVILLILYLTSFVCEFSLYTIPNQQMFKERRKQNPDEIPTEQAQKVNDDYQAFIENKNDTTNINRKELYKIFKYDEFSEREGYYQIPYYGCPYKGNKLGNANVILIPKTNRFDTFIIASKCNGEEVCKDKIRKEIMSLSIEELNQHFNAVIFIIDKKYLEYTPDLETSYNPKYPYKEDAYVLENGKWSIRKTYTVTDEIEQEINRLQDRYIDSLVEEYRFRE</sequence>
<dbReference type="AlphaFoldDB" id="A0AAX2IFY5"/>
<keyword evidence="1" id="KW-0812">Transmembrane</keyword>
<evidence type="ECO:0000256" key="1">
    <source>
        <dbReference type="SAM" id="Phobius"/>
    </source>
</evidence>
<organism evidence="2 3">
    <name type="scientific">Capnocytophaga sputigena</name>
    <dbReference type="NCBI Taxonomy" id="1019"/>
    <lineage>
        <taxon>Bacteria</taxon>
        <taxon>Pseudomonadati</taxon>
        <taxon>Bacteroidota</taxon>
        <taxon>Flavobacteriia</taxon>
        <taxon>Flavobacteriales</taxon>
        <taxon>Flavobacteriaceae</taxon>
        <taxon>Capnocytophaga</taxon>
    </lineage>
</organism>
<keyword evidence="1" id="KW-1133">Transmembrane helix</keyword>